<dbReference type="Proteomes" id="UP001501009">
    <property type="component" value="Unassembled WGS sequence"/>
</dbReference>
<reference evidence="3" key="1">
    <citation type="journal article" date="2019" name="Int. J. Syst. Evol. Microbiol.">
        <title>The Global Catalogue of Microorganisms (GCM) 10K type strain sequencing project: providing services to taxonomists for standard genome sequencing and annotation.</title>
        <authorList>
            <consortium name="The Broad Institute Genomics Platform"/>
            <consortium name="The Broad Institute Genome Sequencing Center for Infectious Disease"/>
            <person name="Wu L."/>
            <person name="Ma J."/>
        </authorList>
    </citation>
    <scope>NUCLEOTIDE SEQUENCE [LARGE SCALE GENOMIC DNA]</scope>
    <source>
        <strain evidence="3">JCM 17138</strain>
    </source>
</reference>
<dbReference type="EMBL" id="BAABDE010000005">
    <property type="protein sequence ID" value="GAA3775938.1"/>
    <property type="molecule type" value="Genomic_DNA"/>
</dbReference>
<sequence length="70" mass="8001">MTPTPRTDEYLADLRARWAKLRWGRQPGTTTHRAGERTAPGYVRHRARETPDRPAFAASRSCGSERCTCR</sequence>
<dbReference type="RefSeq" id="WP_275774642.1">
    <property type="nucleotide sequence ID" value="NZ_BAABDE010000005.1"/>
</dbReference>
<proteinExistence type="predicted"/>
<keyword evidence="3" id="KW-1185">Reference proteome</keyword>
<name>A0ABP7GU78_9ACTN</name>
<protein>
    <submittedName>
        <fullName evidence="2">Uncharacterized protein</fullName>
    </submittedName>
</protein>
<accession>A0ABP7GU78</accession>
<feature type="region of interest" description="Disordered" evidence="1">
    <location>
        <begin position="24"/>
        <end position="63"/>
    </location>
</feature>
<evidence type="ECO:0000313" key="3">
    <source>
        <dbReference type="Proteomes" id="UP001501009"/>
    </source>
</evidence>
<organism evidence="2 3">
    <name type="scientific">Streptomyces coacervatus</name>
    <dbReference type="NCBI Taxonomy" id="647381"/>
    <lineage>
        <taxon>Bacteria</taxon>
        <taxon>Bacillati</taxon>
        <taxon>Actinomycetota</taxon>
        <taxon>Actinomycetes</taxon>
        <taxon>Kitasatosporales</taxon>
        <taxon>Streptomycetaceae</taxon>
        <taxon>Streptomyces</taxon>
    </lineage>
</organism>
<gene>
    <name evidence="2" type="ORF">GCM10022403_008460</name>
</gene>
<evidence type="ECO:0000313" key="2">
    <source>
        <dbReference type="EMBL" id="GAA3775938.1"/>
    </source>
</evidence>
<comment type="caution">
    <text evidence="2">The sequence shown here is derived from an EMBL/GenBank/DDBJ whole genome shotgun (WGS) entry which is preliminary data.</text>
</comment>
<evidence type="ECO:0000256" key="1">
    <source>
        <dbReference type="SAM" id="MobiDB-lite"/>
    </source>
</evidence>